<evidence type="ECO:0000313" key="3">
    <source>
        <dbReference type="Proteomes" id="UP000730481"/>
    </source>
</evidence>
<name>A0A9P5ABR9_9HYPO</name>
<keyword evidence="3" id="KW-1185">Reference proteome</keyword>
<reference evidence="2" key="2">
    <citation type="submission" date="2020-02" db="EMBL/GenBank/DDBJ databases">
        <title>Identification and distribution of gene clusters putatively required for synthesis of sphingolipid metabolism inhibitors in phylogenetically diverse species of the filamentous fungus Fusarium.</title>
        <authorList>
            <person name="Kim H.-S."/>
            <person name="Busman M."/>
            <person name="Brown D.W."/>
            <person name="Divon H."/>
            <person name="Uhlig S."/>
            <person name="Proctor R.H."/>
        </authorList>
    </citation>
    <scope>NUCLEOTIDE SEQUENCE</scope>
    <source>
        <strain evidence="2">NRRL 25174</strain>
    </source>
</reference>
<proteinExistence type="predicted"/>
<dbReference type="Proteomes" id="UP000730481">
    <property type="component" value="Unassembled WGS sequence"/>
</dbReference>
<evidence type="ECO:0000256" key="1">
    <source>
        <dbReference type="SAM" id="MobiDB-lite"/>
    </source>
</evidence>
<gene>
    <name evidence="2" type="ORF">FBEOM_10740</name>
</gene>
<reference evidence="2" key="1">
    <citation type="journal article" date="2017" name="Mycologia">
        <title>Fusarium algeriense, sp. nov., a novel toxigenic crown rot pathogen of durum wheat from Algeria is nested in the Fusarium burgessii species complex.</title>
        <authorList>
            <person name="Laraba I."/>
            <person name="Keddad A."/>
            <person name="Boureghda H."/>
            <person name="Abdallah N."/>
            <person name="Vaughan M.M."/>
            <person name="Proctor R.H."/>
            <person name="Busman M."/>
            <person name="O'Donnell K."/>
        </authorList>
    </citation>
    <scope>NUCLEOTIDE SEQUENCE</scope>
    <source>
        <strain evidence="2">NRRL 25174</strain>
    </source>
</reference>
<feature type="region of interest" description="Disordered" evidence="1">
    <location>
        <begin position="1"/>
        <end position="86"/>
    </location>
</feature>
<feature type="compositionally biased region" description="Basic and acidic residues" evidence="1">
    <location>
        <begin position="20"/>
        <end position="33"/>
    </location>
</feature>
<dbReference type="AlphaFoldDB" id="A0A9P5ABR9"/>
<organism evidence="2 3">
    <name type="scientific">Fusarium beomiforme</name>
    <dbReference type="NCBI Taxonomy" id="44412"/>
    <lineage>
        <taxon>Eukaryota</taxon>
        <taxon>Fungi</taxon>
        <taxon>Dikarya</taxon>
        <taxon>Ascomycota</taxon>
        <taxon>Pezizomycotina</taxon>
        <taxon>Sordariomycetes</taxon>
        <taxon>Hypocreomycetidae</taxon>
        <taxon>Hypocreales</taxon>
        <taxon>Nectriaceae</taxon>
        <taxon>Fusarium</taxon>
        <taxon>Fusarium burgessii species complex</taxon>
    </lineage>
</organism>
<accession>A0A9P5ABR9</accession>
<evidence type="ECO:0000313" key="2">
    <source>
        <dbReference type="EMBL" id="KAF4335404.1"/>
    </source>
</evidence>
<protein>
    <submittedName>
        <fullName evidence="2">Uncharacterized protein</fullName>
    </submittedName>
</protein>
<comment type="caution">
    <text evidence="2">The sequence shown here is derived from an EMBL/GenBank/DDBJ whole genome shotgun (WGS) entry which is preliminary data.</text>
</comment>
<dbReference type="EMBL" id="PVQB02000564">
    <property type="protein sequence ID" value="KAF4335404.1"/>
    <property type="molecule type" value="Genomic_DNA"/>
</dbReference>
<sequence length="108" mass="12430">MPAPVAAREMDDGEVFHNGFDNHRSSDSDSDDRWDVEESPLRDWEYPAEGELPAIEEEYDDMRFDEPFSTHKRSVSSSQQLEQARADAVRQMDDLLSSMYSDADELLL</sequence>